<proteinExistence type="predicted"/>
<name>A0ACC0BV29_CATRO</name>
<dbReference type="EMBL" id="CM044702">
    <property type="protein sequence ID" value="KAI5676525.1"/>
    <property type="molecule type" value="Genomic_DNA"/>
</dbReference>
<comment type="caution">
    <text evidence="1">The sequence shown here is derived from an EMBL/GenBank/DDBJ whole genome shotgun (WGS) entry which is preliminary data.</text>
</comment>
<keyword evidence="2" id="KW-1185">Reference proteome</keyword>
<sequence length="122" mass="14256">MDAIHSVRVLLFWVSEIARDAYGPYFTGVVPKSWTLPTNRMISHAELIQRRTVPITHDRNTINMMEYVTTIRKMVSDEPSMLYSTINDDEMKLTIQTKIVSYLVNLNQTITMTQRKKSYKLL</sequence>
<evidence type="ECO:0000313" key="1">
    <source>
        <dbReference type="EMBL" id="KAI5676525.1"/>
    </source>
</evidence>
<protein>
    <submittedName>
        <fullName evidence="1">Uncharacterized protein</fullName>
    </submittedName>
</protein>
<gene>
    <name evidence="1" type="ORF">M9H77_07475</name>
</gene>
<evidence type="ECO:0000313" key="2">
    <source>
        <dbReference type="Proteomes" id="UP001060085"/>
    </source>
</evidence>
<dbReference type="Proteomes" id="UP001060085">
    <property type="component" value="Linkage Group LG02"/>
</dbReference>
<organism evidence="1 2">
    <name type="scientific">Catharanthus roseus</name>
    <name type="common">Madagascar periwinkle</name>
    <name type="synonym">Vinca rosea</name>
    <dbReference type="NCBI Taxonomy" id="4058"/>
    <lineage>
        <taxon>Eukaryota</taxon>
        <taxon>Viridiplantae</taxon>
        <taxon>Streptophyta</taxon>
        <taxon>Embryophyta</taxon>
        <taxon>Tracheophyta</taxon>
        <taxon>Spermatophyta</taxon>
        <taxon>Magnoliopsida</taxon>
        <taxon>eudicotyledons</taxon>
        <taxon>Gunneridae</taxon>
        <taxon>Pentapetalae</taxon>
        <taxon>asterids</taxon>
        <taxon>lamiids</taxon>
        <taxon>Gentianales</taxon>
        <taxon>Apocynaceae</taxon>
        <taxon>Rauvolfioideae</taxon>
        <taxon>Vinceae</taxon>
        <taxon>Catharanthinae</taxon>
        <taxon>Catharanthus</taxon>
    </lineage>
</organism>
<reference evidence="2" key="1">
    <citation type="journal article" date="2023" name="Nat. Plants">
        <title>Single-cell RNA sequencing provides a high-resolution roadmap for understanding the multicellular compartmentation of specialized metabolism.</title>
        <authorList>
            <person name="Sun S."/>
            <person name="Shen X."/>
            <person name="Li Y."/>
            <person name="Li Y."/>
            <person name="Wang S."/>
            <person name="Li R."/>
            <person name="Zhang H."/>
            <person name="Shen G."/>
            <person name="Guo B."/>
            <person name="Wei J."/>
            <person name="Xu J."/>
            <person name="St-Pierre B."/>
            <person name="Chen S."/>
            <person name="Sun C."/>
        </authorList>
    </citation>
    <scope>NUCLEOTIDE SEQUENCE [LARGE SCALE GENOMIC DNA]</scope>
</reference>
<accession>A0ACC0BV29</accession>